<keyword evidence="4" id="KW-1185">Reference proteome</keyword>
<feature type="compositionally biased region" description="Low complexity" evidence="1">
    <location>
        <begin position="13"/>
        <end position="24"/>
    </location>
</feature>
<evidence type="ECO:0000313" key="3">
    <source>
        <dbReference type="EMBL" id="MBS3649592.1"/>
    </source>
</evidence>
<dbReference type="RefSeq" id="WP_188255147.1">
    <property type="nucleotide sequence ID" value="NZ_JABVCF010000006.1"/>
</dbReference>
<dbReference type="Pfam" id="PF12225">
    <property type="entry name" value="DUF5981"/>
    <property type="match status" value="1"/>
</dbReference>
<organism evidence="3 4">
    <name type="scientific">Pseudaminobacter soli</name>
    <name type="common">ex Zhang et al. 2022</name>
    <dbReference type="NCBI Taxonomy" id="2831468"/>
    <lineage>
        <taxon>Bacteria</taxon>
        <taxon>Pseudomonadati</taxon>
        <taxon>Pseudomonadota</taxon>
        <taxon>Alphaproteobacteria</taxon>
        <taxon>Hyphomicrobiales</taxon>
        <taxon>Phyllobacteriaceae</taxon>
        <taxon>Pseudaminobacter</taxon>
    </lineage>
</organism>
<feature type="region of interest" description="Disordered" evidence="1">
    <location>
        <begin position="1"/>
        <end position="24"/>
    </location>
</feature>
<feature type="compositionally biased region" description="Polar residues" evidence="1">
    <location>
        <begin position="1"/>
        <end position="10"/>
    </location>
</feature>
<dbReference type="EMBL" id="JAGWCR010000006">
    <property type="protein sequence ID" value="MBS3649592.1"/>
    <property type="molecule type" value="Genomic_DNA"/>
</dbReference>
<dbReference type="Proteomes" id="UP000680348">
    <property type="component" value="Unassembled WGS sequence"/>
</dbReference>
<evidence type="ECO:0000259" key="2">
    <source>
        <dbReference type="Pfam" id="PF12225"/>
    </source>
</evidence>
<protein>
    <submittedName>
        <fullName evidence="3">Methylenetetrahydrofolate reductase C-terminal domain-containing protein</fullName>
    </submittedName>
</protein>
<accession>A0A942I2F3</accession>
<evidence type="ECO:0000313" key="4">
    <source>
        <dbReference type="Proteomes" id="UP000680348"/>
    </source>
</evidence>
<comment type="caution">
    <text evidence="3">The sequence shown here is derived from an EMBL/GenBank/DDBJ whole genome shotgun (WGS) entry which is preliminary data.</text>
</comment>
<sequence>MAERPASTTAKGPADAPVVPAPAATPGVTQATIVKRSAPKSDYKPADVSPQRRVQRKTYTVRLWAVRNSRLLEWFYARFADVFLLLHPVWKGIGYSRVEAPVKFVEKRVKGFMFDCRMCGQCVLSSTGMSCPMNCPKQLRNGPCGGVRANGNCEVEPDMPCVWVKAWEGSRNMAKGDAILNIQKPVDQSLRETSAWLRVTAQAAAEREQSKAGANA</sequence>
<dbReference type="InterPro" id="IPR022026">
    <property type="entry name" value="DUF5981"/>
</dbReference>
<proteinExistence type="predicted"/>
<feature type="domain" description="Methylene-tetrahydrofolate reductase C-terminal-like" evidence="2">
    <location>
        <begin position="97"/>
        <end position="188"/>
    </location>
</feature>
<gene>
    <name evidence="3" type="ORF">KEU06_13335</name>
</gene>
<evidence type="ECO:0000256" key="1">
    <source>
        <dbReference type="SAM" id="MobiDB-lite"/>
    </source>
</evidence>
<reference evidence="3" key="1">
    <citation type="submission" date="2021-04" db="EMBL/GenBank/DDBJ databases">
        <title>Pseudaminobacter soli sp. nov., isolated from paddy soil contaminated by heavy metals.</title>
        <authorList>
            <person name="Zhang K."/>
        </authorList>
    </citation>
    <scope>NUCLEOTIDE SEQUENCE</scope>
    <source>
        <strain evidence="3">19-2017</strain>
    </source>
</reference>
<name>A0A942I2F3_9HYPH</name>
<dbReference type="AlphaFoldDB" id="A0A942I2F3"/>